<feature type="transmembrane region" description="Helical" evidence="2">
    <location>
        <begin position="364"/>
        <end position="387"/>
    </location>
</feature>
<evidence type="ECO:0000256" key="1">
    <source>
        <dbReference type="SAM" id="MobiDB-lite"/>
    </source>
</evidence>
<protein>
    <submittedName>
        <fullName evidence="3">DUF3667 domain-containing protein</fullName>
    </submittedName>
</protein>
<feature type="region of interest" description="Disordered" evidence="1">
    <location>
        <begin position="468"/>
        <end position="493"/>
    </location>
</feature>
<evidence type="ECO:0000313" key="4">
    <source>
        <dbReference type="Proteomes" id="UP000294164"/>
    </source>
</evidence>
<dbReference type="Proteomes" id="UP000294164">
    <property type="component" value="Unassembled WGS sequence"/>
</dbReference>
<keyword evidence="2" id="KW-0812">Transmembrane</keyword>
<gene>
    <name evidence="3" type="ORF">EA655_13530</name>
</gene>
<keyword evidence="2" id="KW-1133">Transmembrane helix</keyword>
<sequence>MTSGSARRPVLRISCARPGAGKEGADMETRTAAAIARGMGAGIGPGRAAILPADLGERGAASMTTPPGGHATSAACDNCATPLAGHYCHACGQPAHNPLRSFGHAVEEVFESFWHLDGRIVRTLRELVVPGRLPVRFLRGHRAPYVPPLRLFVVLSVLTFFVAQYAVHVDGGKEIGSMLRGVQDGAWERPELIADPGQFGAQTTVAAVEASRDEKLAALREARTQVAADSIAARAMTMGERKLRADAQARLHQLDPSQPATLAPEAGAAEHAQSTREPEAPKPASRTTNEQIHIDALPGFANRWLNAKVERARLNLQRYSDDPGEFVHVFLAAIPSALFVLVPAFALLLKLCYLGSGRGYLEHLVVGLYSHAFLVLALLAMFVLMLIGDALPASAGWLAADPGRAARAAGAVAAGLSVADPAPRLRRTVVADHAQVRGDRRAVFHPGGHVLAGADVLQHHPLRPAIHPGGRARRFSGAAVPAATARGRRGRRR</sequence>
<dbReference type="AlphaFoldDB" id="A0A4V2HFU4"/>
<feature type="transmembrane region" description="Helical" evidence="2">
    <location>
        <begin position="149"/>
        <end position="167"/>
    </location>
</feature>
<accession>A0A4V2HFU4</accession>
<dbReference type="InterPro" id="IPR022134">
    <property type="entry name" value="DUF3667"/>
</dbReference>
<reference evidence="3 4" key="1">
    <citation type="submission" date="2019-02" db="EMBL/GenBank/DDBJ databases">
        <title>WGS of Pseudoxanthomonas species novum from clinical isolates.</title>
        <authorList>
            <person name="Bernier A.-M."/>
            <person name="Bernard K."/>
            <person name="Vachon A."/>
        </authorList>
    </citation>
    <scope>NUCLEOTIDE SEQUENCE [LARGE SCALE GENOMIC DNA]</scope>
    <source>
        <strain evidence="3 4">NML130969</strain>
    </source>
</reference>
<dbReference type="EMBL" id="SHMG01000008">
    <property type="protein sequence ID" value="TAA40172.1"/>
    <property type="molecule type" value="Genomic_DNA"/>
</dbReference>
<comment type="caution">
    <text evidence="3">The sequence shown here is derived from an EMBL/GenBank/DDBJ whole genome shotgun (WGS) entry which is preliminary data.</text>
</comment>
<dbReference type="OrthoDB" id="9111327at2"/>
<dbReference type="Pfam" id="PF12412">
    <property type="entry name" value="DUF3667"/>
    <property type="match status" value="1"/>
</dbReference>
<proteinExistence type="predicted"/>
<evidence type="ECO:0000313" key="3">
    <source>
        <dbReference type="EMBL" id="TAA40172.1"/>
    </source>
</evidence>
<keyword evidence="2" id="KW-0472">Membrane</keyword>
<organism evidence="3 4">
    <name type="scientific">Pseudoxanthomonas winnipegensis</name>
    <dbReference type="NCBI Taxonomy" id="2480810"/>
    <lineage>
        <taxon>Bacteria</taxon>
        <taxon>Pseudomonadati</taxon>
        <taxon>Pseudomonadota</taxon>
        <taxon>Gammaproteobacteria</taxon>
        <taxon>Lysobacterales</taxon>
        <taxon>Lysobacteraceae</taxon>
        <taxon>Pseudoxanthomonas</taxon>
    </lineage>
</organism>
<evidence type="ECO:0000256" key="2">
    <source>
        <dbReference type="SAM" id="Phobius"/>
    </source>
</evidence>
<name>A0A4V2HFU4_9GAMM</name>
<feature type="transmembrane region" description="Helical" evidence="2">
    <location>
        <begin position="326"/>
        <end position="352"/>
    </location>
</feature>
<feature type="region of interest" description="Disordered" evidence="1">
    <location>
        <begin position="258"/>
        <end position="288"/>
    </location>
</feature>